<dbReference type="RefSeq" id="WP_170196878.1">
    <property type="nucleotide sequence ID" value="NZ_JABBNB010000034.1"/>
</dbReference>
<dbReference type="GO" id="GO:0004022">
    <property type="term" value="F:alcohol dehydrogenase (NAD+) activity"/>
    <property type="evidence" value="ECO:0007669"/>
    <property type="project" value="UniProtKB-EC"/>
</dbReference>
<dbReference type="AlphaFoldDB" id="A0A848L101"/>
<dbReference type="SMART" id="SM00829">
    <property type="entry name" value="PKS_ER"/>
    <property type="match status" value="1"/>
</dbReference>
<dbReference type="SUPFAM" id="SSF50129">
    <property type="entry name" value="GroES-like"/>
    <property type="match status" value="1"/>
</dbReference>
<keyword evidence="5 9" id="KW-0862">Zinc</keyword>
<comment type="caution">
    <text evidence="11">The sequence shown here is derived from an EMBL/GenBank/DDBJ whole genome shotgun (WGS) entry which is preliminary data.</text>
</comment>
<dbReference type="InterPro" id="IPR002328">
    <property type="entry name" value="ADH_Zn_CS"/>
</dbReference>
<evidence type="ECO:0000256" key="3">
    <source>
        <dbReference type="ARBA" id="ARBA00013190"/>
    </source>
</evidence>
<organism evidence="11 12">
    <name type="scientific">Gordonia asplenii</name>
    <dbReference type="NCBI Taxonomy" id="2725283"/>
    <lineage>
        <taxon>Bacteria</taxon>
        <taxon>Bacillati</taxon>
        <taxon>Actinomycetota</taxon>
        <taxon>Actinomycetes</taxon>
        <taxon>Mycobacteriales</taxon>
        <taxon>Gordoniaceae</taxon>
        <taxon>Gordonia</taxon>
    </lineage>
</organism>
<protein>
    <recommendedName>
        <fullName evidence="3">alcohol dehydrogenase</fullName>
        <ecNumber evidence="3">1.1.1.1</ecNumber>
    </recommendedName>
</protein>
<dbReference type="Proteomes" id="UP000550729">
    <property type="component" value="Unassembled WGS sequence"/>
</dbReference>
<feature type="domain" description="Enoyl reductase (ER)" evidence="10">
    <location>
        <begin position="7"/>
        <end position="341"/>
    </location>
</feature>
<comment type="cofactor">
    <cofactor evidence="1 9">
        <name>Zn(2+)</name>
        <dbReference type="ChEBI" id="CHEBI:29105"/>
    </cofactor>
</comment>
<evidence type="ECO:0000256" key="8">
    <source>
        <dbReference type="ARBA" id="ARBA00049243"/>
    </source>
</evidence>
<keyword evidence="4 9" id="KW-0479">Metal-binding</keyword>
<evidence type="ECO:0000313" key="12">
    <source>
        <dbReference type="Proteomes" id="UP000550729"/>
    </source>
</evidence>
<proteinExistence type="inferred from homology"/>
<evidence type="ECO:0000256" key="1">
    <source>
        <dbReference type="ARBA" id="ARBA00001947"/>
    </source>
</evidence>
<dbReference type="InterPro" id="IPR013149">
    <property type="entry name" value="ADH-like_C"/>
</dbReference>
<evidence type="ECO:0000256" key="7">
    <source>
        <dbReference type="ARBA" id="ARBA00049164"/>
    </source>
</evidence>
<comment type="catalytic activity">
    <reaction evidence="7">
        <text>a secondary alcohol + NAD(+) = a ketone + NADH + H(+)</text>
        <dbReference type="Rhea" id="RHEA:10740"/>
        <dbReference type="ChEBI" id="CHEBI:15378"/>
        <dbReference type="ChEBI" id="CHEBI:17087"/>
        <dbReference type="ChEBI" id="CHEBI:35681"/>
        <dbReference type="ChEBI" id="CHEBI:57540"/>
        <dbReference type="ChEBI" id="CHEBI:57945"/>
        <dbReference type="EC" id="1.1.1.1"/>
    </reaction>
</comment>
<accession>A0A848L101</accession>
<comment type="catalytic activity">
    <reaction evidence="8">
        <text>a primary alcohol + NAD(+) = an aldehyde + NADH + H(+)</text>
        <dbReference type="Rhea" id="RHEA:10736"/>
        <dbReference type="ChEBI" id="CHEBI:15378"/>
        <dbReference type="ChEBI" id="CHEBI:15734"/>
        <dbReference type="ChEBI" id="CHEBI:17478"/>
        <dbReference type="ChEBI" id="CHEBI:57540"/>
        <dbReference type="ChEBI" id="CHEBI:57945"/>
        <dbReference type="EC" id="1.1.1.1"/>
    </reaction>
</comment>
<dbReference type="Gene3D" id="3.90.180.10">
    <property type="entry name" value="Medium-chain alcohol dehydrogenases, catalytic domain"/>
    <property type="match status" value="1"/>
</dbReference>
<dbReference type="PANTHER" id="PTHR42940:SF8">
    <property type="entry name" value="VACUOLAR PROTEIN SORTING-ASSOCIATED PROTEIN 11"/>
    <property type="match status" value="1"/>
</dbReference>
<dbReference type="InterPro" id="IPR013154">
    <property type="entry name" value="ADH-like_N"/>
</dbReference>
<dbReference type="Gene3D" id="3.40.50.720">
    <property type="entry name" value="NAD(P)-binding Rossmann-like Domain"/>
    <property type="match status" value="1"/>
</dbReference>
<sequence>MRAVKLSSPSTLTLEDVDIPEPGPAEVRVKVAGAGLCHSDLHLVDLGDAWPAFGLTMGHEGAGIIDAVGVGVTSHSVGDAVLVNLVWSCGTCRACVEGRDNACEVTGGRDSFPSAPGLTADGAMAEYMIAPARHCLPLGGIDPVGAGPLTDAGLTPMRAINSVLDRLTPGATVVVIGIGGLGHVGLQILKAICGSRLIAVDQDPTKLAHAAELGADVTLEPGPETAARILAETGGYGADVIIDFVGVQATVDLAAASIAPEGKVRLVGLGGGAYPASAAIEAPWGVNIQRSYAGTRADLLQVLALAAQNKIKVEYTTYPIDDFQQAFDDLRAGKLRGRAILVP</sequence>
<dbReference type="PROSITE" id="PS00059">
    <property type="entry name" value="ADH_ZINC"/>
    <property type="match status" value="1"/>
</dbReference>
<dbReference type="Pfam" id="PF08240">
    <property type="entry name" value="ADH_N"/>
    <property type="match status" value="1"/>
</dbReference>
<dbReference type="EMBL" id="JABBNB010000034">
    <property type="protein sequence ID" value="NMO04379.1"/>
    <property type="molecule type" value="Genomic_DNA"/>
</dbReference>
<evidence type="ECO:0000256" key="6">
    <source>
        <dbReference type="ARBA" id="ARBA00023002"/>
    </source>
</evidence>
<dbReference type="EC" id="1.1.1.1" evidence="3"/>
<evidence type="ECO:0000256" key="5">
    <source>
        <dbReference type="ARBA" id="ARBA00022833"/>
    </source>
</evidence>
<dbReference type="PANTHER" id="PTHR42940">
    <property type="entry name" value="ALCOHOL DEHYDROGENASE 1-RELATED"/>
    <property type="match status" value="1"/>
</dbReference>
<keyword evidence="6" id="KW-0560">Oxidoreductase</keyword>
<dbReference type="CDD" id="cd05284">
    <property type="entry name" value="arabinose_DH_like"/>
    <property type="match status" value="1"/>
</dbReference>
<evidence type="ECO:0000256" key="2">
    <source>
        <dbReference type="ARBA" id="ARBA00008072"/>
    </source>
</evidence>
<reference evidence="11 12" key="1">
    <citation type="submission" date="2020-04" db="EMBL/GenBank/DDBJ databases">
        <title>Gordonia sp. nov. TBRC 11910.</title>
        <authorList>
            <person name="Suriyachadkun C."/>
        </authorList>
    </citation>
    <scope>NUCLEOTIDE SEQUENCE [LARGE SCALE GENOMIC DNA]</scope>
    <source>
        <strain evidence="11 12">TBRC 11910</strain>
    </source>
</reference>
<name>A0A848L101_9ACTN</name>
<dbReference type="InterPro" id="IPR020843">
    <property type="entry name" value="ER"/>
</dbReference>
<evidence type="ECO:0000313" key="11">
    <source>
        <dbReference type="EMBL" id="NMO04379.1"/>
    </source>
</evidence>
<dbReference type="InterPro" id="IPR036291">
    <property type="entry name" value="NAD(P)-bd_dom_sf"/>
</dbReference>
<dbReference type="Pfam" id="PF00107">
    <property type="entry name" value="ADH_zinc_N"/>
    <property type="match status" value="1"/>
</dbReference>
<evidence type="ECO:0000259" key="10">
    <source>
        <dbReference type="SMART" id="SM00829"/>
    </source>
</evidence>
<comment type="similarity">
    <text evidence="2 9">Belongs to the zinc-containing alcohol dehydrogenase family.</text>
</comment>
<evidence type="ECO:0000256" key="4">
    <source>
        <dbReference type="ARBA" id="ARBA00022723"/>
    </source>
</evidence>
<dbReference type="SUPFAM" id="SSF51735">
    <property type="entry name" value="NAD(P)-binding Rossmann-fold domains"/>
    <property type="match status" value="1"/>
</dbReference>
<dbReference type="InterPro" id="IPR011032">
    <property type="entry name" value="GroES-like_sf"/>
</dbReference>
<gene>
    <name evidence="11" type="ORF">HH308_24470</name>
</gene>
<dbReference type="GO" id="GO:0008270">
    <property type="term" value="F:zinc ion binding"/>
    <property type="evidence" value="ECO:0007669"/>
    <property type="project" value="InterPro"/>
</dbReference>
<keyword evidence="12" id="KW-1185">Reference proteome</keyword>
<evidence type="ECO:0000256" key="9">
    <source>
        <dbReference type="RuleBase" id="RU361277"/>
    </source>
</evidence>